<comment type="subcellular location">
    <subcellularLocation>
        <location evidence="1">Cell membrane</location>
        <topology evidence="1">Multi-pass membrane protein</topology>
    </subcellularLocation>
</comment>
<dbReference type="PROSITE" id="PS50156">
    <property type="entry name" value="SSD"/>
    <property type="match status" value="1"/>
</dbReference>
<dbReference type="InterPro" id="IPR004869">
    <property type="entry name" value="MMPL_dom"/>
</dbReference>
<comment type="caution">
    <text evidence="9">The sequence shown here is derived from an EMBL/GenBank/DDBJ whole genome shotgun (WGS) entry which is preliminary data.</text>
</comment>
<evidence type="ECO:0000256" key="7">
    <source>
        <dbReference type="SAM" id="Phobius"/>
    </source>
</evidence>
<dbReference type="Proteomes" id="UP000636661">
    <property type="component" value="Unassembled WGS sequence"/>
</dbReference>
<reference evidence="9" key="1">
    <citation type="journal article" date="2014" name="Int. J. Syst. Evol. Microbiol.">
        <title>Complete genome sequence of Corynebacterium casei LMG S-19264T (=DSM 44701T), isolated from a smear-ripened cheese.</title>
        <authorList>
            <consortium name="US DOE Joint Genome Institute (JGI-PGF)"/>
            <person name="Walter F."/>
            <person name="Albersmeier A."/>
            <person name="Kalinowski J."/>
            <person name="Ruckert C."/>
        </authorList>
    </citation>
    <scope>NUCLEOTIDE SEQUENCE</scope>
    <source>
        <strain evidence="9">JCM 4391</strain>
    </source>
</reference>
<reference evidence="9" key="2">
    <citation type="submission" date="2020-09" db="EMBL/GenBank/DDBJ databases">
        <authorList>
            <person name="Sun Q."/>
            <person name="Ohkuma M."/>
        </authorList>
    </citation>
    <scope>NUCLEOTIDE SEQUENCE</scope>
    <source>
        <strain evidence="9">JCM 4391</strain>
    </source>
</reference>
<dbReference type="GO" id="GO:0005886">
    <property type="term" value="C:plasma membrane"/>
    <property type="evidence" value="ECO:0007669"/>
    <property type="project" value="UniProtKB-SubCell"/>
</dbReference>
<feature type="transmembrane region" description="Helical" evidence="7">
    <location>
        <begin position="167"/>
        <end position="185"/>
    </location>
</feature>
<keyword evidence="10" id="KW-1185">Reference proteome</keyword>
<keyword evidence="6 7" id="KW-0472">Membrane</keyword>
<keyword evidence="4 7" id="KW-0812">Transmembrane</keyword>
<dbReference type="InterPro" id="IPR050545">
    <property type="entry name" value="Mycobact_MmpL"/>
</dbReference>
<feature type="transmembrane region" description="Helical" evidence="7">
    <location>
        <begin position="358"/>
        <end position="377"/>
    </location>
</feature>
<gene>
    <name evidence="9" type="ORF">GCM10010274_60180</name>
</gene>
<feature type="transmembrane region" description="Helical" evidence="7">
    <location>
        <begin position="572"/>
        <end position="590"/>
    </location>
</feature>
<dbReference type="InterPro" id="IPR000731">
    <property type="entry name" value="SSD"/>
</dbReference>
<evidence type="ECO:0000256" key="6">
    <source>
        <dbReference type="ARBA" id="ARBA00023136"/>
    </source>
</evidence>
<feature type="transmembrane region" description="Helical" evidence="7">
    <location>
        <begin position="296"/>
        <end position="322"/>
    </location>
</feature>
<evidence type="ECO:0000259" key="8">
    <source>
        <dbReference type="PROSITE" id="PS50156"/>
    </source>
</evidence>
<dbReference type="PANTHER" id="PTHR33406">
    <property type="entry name" value="MEMBRANE PROTEIN MJ1562-RELATED"/>
    <property type="match status" value="1"/>
</dbReference>
<dbReference type="Pfam" id="PF03176">
    <property type="entry name" value="MMPL"/>
    <property type="match status" value="2"/>
</dbReference>
<comment type="similarity">
    <text evidence="2">Belongs to the resistance-nodulation-cell division (RND) (TC 2.A.6) family. MmpL subfamily.</text>
</comment>
<feature type="transmembrane region" description="Helical" evidence="7">
    <location>
        <begin position="640"/>
        <end position="661"/>
    </location>
</feature>
<accession>A0A918I3E9</accession>
<name>A0A918I3E9_9ACTN</name>
<dbReference type="AlphaFoldDB" id="A0A918I3E9"/>
<evidence type="ECO:0000313" key="10">
    <source>
        <dbReference type="Proteomes" id="UP000636661"/>
    </source>
</evidence>
<protein>
    <submittedName>
        <fullName evidence="9">Membrane protein</fullName>
    </submittedName>
</protein>
<feature type="transmembrane region" description="Helical" evidence="7">
    <location>
        <begin position="611"/>
        <end position="634"/>
    </location>
</feature>
<evidence type="ECO:0000256" key="4">
    <source>
        <dbReference type="ARBA" id="ARBA00022692"/>
    </source>
</evidence>
<dbReference type="SUPFAM" id="SSF82866">
    <property type="entry name" value="Multidrug efflux transporter AcrB transmembrane domain"/>
    <property type="match status" value="2"/>
</dbReference>
<feature type="transmembrane region" description="Helical" evidence="7">
    <location>
        <begin position="512"/>
        <end position="529"/>
    </location>
</feature>
<dbReference type="PANTHER" id="PTHR33406:SF6">
    <property type="entry name" value="MEMBRANE PROTEIN YDGH-RELATED"/>
    <property type="match status" value="1"/>
</dbReference>
<sequence length="698" mass="73245">MTPRQLLPALAVLLTWMVLGVLSAPAASQLGTAQVNSEEVFLADRSEAKRAQRLVDRMTGGATLPLVIVYERDGGLTTADHATAAKHLRTFASLPTVGRPVTAPVPSTDGEAIQTVLPTSADHYQDVRRLVERVRAEIDTVAGPSAHVTGPAGLLADHLQAHDEFEARLLAVTAAVVLLTLLLVYRSPCLWVLPAVSVAVAYLVAAGVVYHLAGAGSLDLTGPGQAVFTVLIFGAATDYALLLVSRCREELRRTGSDTQAVTQALRRTAPTLVASAATVVLGLLCLLLAGTPSVRAVGPVAAIGVIIALVVMTTLLPALLVLAGRTVFWPYVPGPDDPRDPHRSWTAIAELVARRPRLSWLIPGIVLLIAAMALPALRPDGIPKFDAFTTVSAAAVGQKTIERHYAAGSTAPVVIVAKSSRLGDVARQARGVPGVVAVEEAPAAATARDGTTGSWRMAKAVLASRPDSPQAQRDVERLRAAVHKVPGADALVGGNTAMELDTRTTAEADREVLLPAVLAAVSAVLVFLLRSLTAPLLVISTVVLSYVATLGACGLIFRFLLKAPHSETDFPLVTFVLLVALGADYNIFLMSRIREEARLVGTRHAIRRAHAATGGVITSAGMILAATFSALLVFPLTSLMQLGVAVAIGVLLDTLVVRSLLLPAVSHEIQGALWWPGRPPTGPPAYPERPRSEVAVTG</sequence>
<dbReference type="EMBL" id="BMTP01000021">
    <property type="protein sequence ID" value="GGU63387.1"/>
    <property type="molecule type" value="Genomic_DNA"/>
</dbReference>
<feature type="domain" description="SSD" evidence="8">
    <location>
        <begin position="190"/>
        <end position="322"/>
    </location>
</feature>
<evidence type="ECO:0000256" key="2">
    <source>
        <dbReference type="ARBA" id="ARBA00010157"/>
    </source>
</evidence>
<feature type="transmembrane region" description="Helical" evidence="7">
    <location>
        <begin position="272"/>
        <end position="290"/>
    </location>
</feature>
<proteinExistence type="inferred from homology"/>
<evidence type="ECO:0000256" key="1">
    <source>
        <dbReference type="ARBA" id="ARBA00004651"/>
    </source>
</evidence>
<evidence type="ECO:0000256" key="3">
    <source>
        <dbReference type="ARBA" id="ARBA00022475"/>
    </source>
</evidence>
<evidence type="ECO:0000313" key="9">
    <source>
        <dbReference type="EMBL" id="GGU63387.1"/>
    </source>
</evidence>
<feature type="transmembrane region" description="Helical" evidence="7">
    <location>
        <begin position="192"/>
        <end position="213"/>
    </location>
</feature>
<feature type="transmembrane region" description="Helical" evidence="7">
    <location>
        <begin position="536"/>
        <end position="560"/>
    </location>
</feature>
<keyword evidence="3" id="KW-1003">Cell membrane</keyword>
<feature type="transmembrane region" description="Helical" evidence="7">
    <location>
        <begin position="225"/>
        <end position="244"/>
    </location>
</feature>
<evidence type="ECO:0000256" key="5">
    <source>
        <dbReference type="ARBA" id="ARBA00022989"/>
    </source>
</evidence>
<keyword evidence="5 7" id="KW-1133">Transmembrane helix</keyword>
<organism evidence="9 10">
    <name type="scientific">Streptomyces lavendofoliae</name>
    <dbReference type="NCBI Taxonomy" id="67314"/>
    <lineage>
        <taxon>Bacteria</taxon>
        <taxon>Bacillati</taxon>
        <taxon>Actinomycetota</taxon>
        <taxon>Actinomycetes</taxon>
        <taxon>Kitasatosporales</taxon>
        <taxon>Streptomycetaceae</taxon>
        <taxon>Streptomyces</taxon>
    </lineage>
</organism>
<dbReference type="Gene3D" id="1.20.1640.10">
    <property type="entry name" value="Multidrug efflux transporter AcrB transmembrane domain"/>
    <property type="match status" value="2"/>
</dbReference>